<dbReference type="Pfam" id="PF00005">
    <property type="entry name" value="ABC_tran"/>
    <property type="match status" value="1"/>
</dbReference>
<accession>A0A8J2YQD4</accession>
<dbReference type="PANTHER" id="PTHR42781:SF4">
    <property type="entry name" value="SPERMIDINE_PUTRESCINE IMPORT ATP-BINDING PROTEIN POTA"/>
    <property type="match status" value="1"/>
</dbReference>
<evidence type="ECO:0000313" key="5">
    <source>
        <dbReference type="EMBL" id="GGF04544.1"/>
    </source>
</evidence>
<sequence>MAFLELAGLERRYGDYLAVAALDLTVEKGEFVSLLGPSGCGKTTTLQMIAGFVEPTAGRVVIDGTDMAPVPANRRGIGIVFQSYALFPHMTVTQNVAFGLEMRKVPAAERQRRVAEALELVHLGHLGSRYPRQLSGGQQQRVALARALVIEPRLLLLDEPMSNLDAKLREDMQLELRRLQRKLGITTIMVTHDQNEAMGLSDRIAVMRSGRIVQVDTPERAYERPADGFASTFLGKSNLFQAEAVAADRILLPGGRAVEAPAGELDGRSGAVLCSLRPEKLRLVPAGTGRLDGTIASRIFLGNHWLFQATCDLGTILVYRQNEGGSAPEEGATVGLDWPTNALRLLDPEEEAAP</sequence>
<dbReference type="InterPro" id="IPR003593">
    <property type="entry name" value="AAA+_ATPase"/>
</dbReference>
<dbReference type="PROSITE" id="PS00211">
    <property type="entry name" value="ABC_TRANSPORTER_1"/>
    <property type="match status" value="1"/>
</dbReference>
<dbReference type="GO" id="GO:0022857">
    <property type="term" value="F:transmembrane transporter activity"/>
    <property type="evidence" value="ECO:0007669"/>
    <property type="project" value="InterPro"/>
</dbReference>
<dbReference type="InterPro" id="IPR017871">
    <property type="entry name" value="ABC_transporter-like_CS"/>
</dbReference>
<keyword evidence="3 5" id="KW-0067">ATP-binding</keyword>
<dbReference type="AlphaFoldDB" id="A0A8J2YQD4"/>
<keyword evidence="1" id="KW-0813">Transport</keyword>
<keyword evidence="6" id="KW-1185">Reference proteome</keyword>
<dbReference type="PROSITE" id="PS50893">
    <property type="entry name" value="ABC_TRANSPORTER_2"/>
    <property type="match status" value="1"/>
</dbReference>
<feature type="domain" description="ABC transporter" evidence="4">
    <location>
        <begin position="4"/>
        <end position="234"/>
    </location>
</feature>
<dbReference type="GO" id="GO:0043190">
    <property type="term" value="C:ATP-binding cassette (ABC) transporter complex"/>
    <property type="evidence" value="ECO:0007669"/>
    <property type="project" value="InterPro"/>
</dbReference>
<protein>
    <submittedName>
        <fullName evidence="5">ABC transporter ATP-binding protein</fullName>
    </submittedName>
</protein>
<evidence type="ECO:0000259" key="4">
    <source>
        <dbReference type="PROSITE" id="PS50893"/>
    </source>
</evidence>
<gene>
    <name evidence="5" type="ORF">GCM10011611_07470</name>
</gene>
<dbReference type="SUPFAM" id="SSF52540">
    <property type="entry name" value="P-loop containing nucleoside triphosphate hydrolases"/>
    <property type="match status" value="1"/>
</dbReference>
<dbReference type="RefSeq" id="WP_189042684.1">
    <property type="nucleotide sequence ID" value="NZ_BMJQ01000002.1"/>
</dbReference>
<dbReference type="GO" id="GO:0016887">
    <property type="term" value="F:ATP hydrolysis activity"/>
    <property type="evidence" value="ECO:0007669"/>
    <property type="project" value="InterPro"/>
</dbReference>
<dbReference type="InterPro" id="IPR013611">
    <property type="entry name" value="Transp-assoc_OB_typ2"/>
</dbReference>
<dbReference type="Gene3D" id="3.40.50.300">
    <property type="entry name" value="P-loop containing nucleotide triphosphate hydrolases"/>
    <property type="match status" value="1"/>
</dbReference>
<evidence type="ECO:0000256" key="3">
    <source>
        <dbReference type="ARBA" id="ARBA00022840"/>
    </source>
</evidence>
<dbReference type="SMART" id="SM00382">
    <property type="entry name" value="AAA"/>
    <property type="match status" value="1"/>
</dbReference>
<dbReference type="EMBL" id="BMJQ01000002">
    <property type="protein sequence ID" value="GGF04544.1"/>
    <property type="molecule type" value="Genomic_DNA"/>
</dbReference>
<evidence type="ECO:0000256" key="1">
    <source>
        <dbReference type="ARBA" id="ARBA00022448"/>
    </source>
</evidence>
<organism evidence="5 6">
    <name type="scientific">Aliidongia dinghuensis</name>
    <dbReference type="NCBI Taxonomy" id="1867774"/>
    <lineage>
        <taxon>Bacteria</taxon>
        <taxon>Pseudomonadati</taxon>
        <taxon>Pseudomonadota</taxon>
        <taxon>Alphaproteobacteria</taxon>
        <taxon>Rhodospirillales</taxon>
        <taxon>Dongiaceae</taxon>
        <taxon>Aliidongia</taxon>
    </lineage>
</organism>
<reference evidence="5" key="2">
    <citation type="submission" date="2020-09" db="EMBL/GenBank/DDBJ databases">
        <authorList>
            <person name="Sun Q."/>
            <person name="Zhou Y."/>
        </authorList>
    </citation>
    <scope>NUCLEOTIDE SEQUENCE</scope>
    <source>
        <strain evidence="5">CGMCC 1.15725</strain>
    </source>
</reference>
<dbReference type="InterPro" id="IPR027417">
    <property type="entry name" value="P-loop_NTPase"/>
</dbReference>
<reference evidence="5" key="1">
    <citation type="journal article" date="2014" name="Int. J. Syst. Evol. Microbiol.">
        <title>Complete genome sequence of Corynebacterium casei LMG S-19264T (=DSM 44701T), isolated from a smear-ripened cheese.</title>
        <authorList>
            <consortium name="US DOE Joint Genome Institute (JGI-PGF)"/>
            <person name="Walter F."/>
            <person name="Albersmeier A."/>
            <person name="Kalinowski J."/>
            <person name="Ruckert C."/>
        </authorList>
    </citation>
    <scope>NUCLEOTIDE SEQUENCE</scope>
    <source>
        <strain evidence="5">CGMCC 1.15725</strain>
    </source>
</reference>
<dbReference type="InterPro" id="IPR008995">
    <property type="entry name" value="Mo/tungstate-bd_C_term_dom"/>
</dbReference>
<dbReference type="PANTHER" id="PTHR42781">
    <property type="entry name" value="SPERMIDINE/PUTRESCINE IMPORT ATP-BINDING PROTEIN POTA"/>
    <property type="match status" value="1"/>
</dbReference>
<dbReference type="Proteomes" id="UP000646365">
    <property type="component" value="Unassembled WGS sequence"/>
</dbReference>
<dbReference type="InterPro" id="IPR003439">
    <property type="entry name" value="ABC_transporter-like_ATP-bd"/>
</dbReference>
<dbReference type="Pfam" id="PF08402">
    <property type="entry name" value="TOBE_2"/>
    <property type="match status" value="1"/>
</dbReference>
<comment type="caution">
    <text evidence="5">The sequence shown here is derived from an EMBL/GenBank/DDBJ whole genome shotgun (WGS) entry which is preliminary data.</text>
</comment>
<dbReference type="SUPFAM" id="SSF50331">
    <property type="entry name" value="MOP-like"/>
    <property type="match status" value="1"/>
</dbReference>
<dbReference type="FunFam" id="3.40.50.300:FF:000133">
    <property type="entry name" value="Spermidine/putrescine import ATP-binding protein PotA"/>
    <property type="match status" value="1"/>
</dbReference>
<keyword evidence="2" id="KW-0547">Nucleotide-binding</keyword>
<dbReference type="GO" id="GO:0015847">
    <property type="term" value="P:putrescine transport"/>
    <property type="evidence" value="ECO:0007669"/>
    <property type="project" value="UniProtKB-ARBA"/>
</dbReference>
<name>A0A8J2YQD4_9PROT</name>
<proteinExistence type="predicted"/>
<dbReference type="InterPro" id="IPR050093">
    <property type="entry name" value="ABC_SmlMolc_Importer"/>
</dbReference>
<evidence type="ECO:0000256" key="2">
    <source>
        <dbReference type="ARBA" id="ARBA00022741"/>
    </source>
</evidence>
<dbReference type="GO" id="GO:0005524">
    <property type="term" value="F:ATP binding"/>
    <property type="evidence" value="ECO:0007669"/>
    <property type="project" value="UniProtKB-KW"/>
</dbReference>
<evidence type="ECO:0000313" key="6">
    <source>
        <dbReference type="Proteomes" id="UP000646365"/>
    </source>
</evidence>